<proteinExistence type="predicted"/>
<dbReference type="SMART" id="SM00369">
    <property type="entry name" value="LRR_TYP"/>
    <property type="match status" value="3"/>
</dbReference>
<feature type="domain" description="Disease resistance R13L4/SHOC-2-like LRR" evidence="3">
    <location>
        <begin position="195"/>
        <end position="292"/>
    </location>
</feature>
<dbReference type="PANTHER" id="PTHR48051:SF1">
    <property type="entry name" value="RAS SUPPRESSOR PROTEIN 1"/>
    <property type="match status" value="1"/>
</dbReference>
<dbReference type="InterPro" id="IPR001611">
    <property type="entry name" value="Leu-rich_rpt"/>
</dbReference>
<gene>
    <name evidence="4" type="ORF">LCGC14_2150650</name>
</gene>
<dbReference type="InterPro" id="IPR055414">
    <property type="entry name" value="LRR_R13L4/SHOC2-like"/>
</dbReference>
<feature type="non-terminal residue" evidence="4">
    <location>
        <position position="1"/>
    </location>
</feature>
<dbReference type="SUPFAM" id="SSF52058">
    <property type="entry name" value="L domain-like"/>
    <property type="match status" value="1"/>
</dbReference>
<name>A0A0F9DVI6_9ZZZZ</name>
<dbReference type="Pfam" id="PF23598">
    <property type="entry name" value="LRR_14"/>
    <property type="match status" value="1"/>
</dbReference>
<comment type="caution">
    <text evidence="4">The sequence shown here is derived from an EMBL/GenBank/DDBJ whole genome shotgun (WGS) entry which is preliminary data.</text>
</comment>
<dbReference type="PROSITE" id="PS51450">
    <property type="entry name" value="LRR"/>
    <property type="match status" value="1"/>
</dbReference>
<evidence type="ECO:0000259" key="3">
    <source>
        <dbReference type="Pfam" id="PF23598"/>
    </source>
</evidence>
<sequence>MICKTLLLNIPLNKVSSYDGIQSIDDIEETIERMEAMEFEIPPETEFWAHCSNLQTWAEQDYDSRLLQSNLAFPLLKRLTEVGDSKAAKIFKFEILKRFIEGNEYTREFLTEAEYIDYFGEEEFRSALSFNELYTLEKLERDLQVSFTFAKYLENITGIEGIERDNLYFYDKLEDTHITGLRIYKFELKKIPKIIADFKELKYLVLSYNHSEYLPESIGSLNKLEFLDLSTNKLKIIPESYKKLSSLKFLDLYSNEFKEIPKILEKINSLETVLLGGNQIKNFLDKIGNLKKKNEDFIR</sequence>
<dbReference type="PANTHER" id="PTHR48051">
    <property type="match status" value="1"/>
</dbReference>
<keyword evidence="1" id="KW-0433">Leucine-rich repeat</keyword>
<dbReference type="Gene3D" id="3.80.10.10">
    <property type="entry name" value="Ribonuclease Inhibitor"/>
    <property type="match status" value="1"/>
</dbReference>
<dbReference type="GO" id="GO:0005737">
    <property type="term" value="C:cytoplasm"/>
    <property type="evidence" value="ECO:0007669"/>
    <property type="project" value="TreeGrafter"/>
</dbReference>
<evidence type="ECO:0000313" key="4">
    <source>
        <dbReference type="EMBL" id="KKL65873.1"/>
    </source>
</evidence>
<dbReference type="InterPro" id="IPR003591">
    <property type="entry name" value="Leu-rich_rpt_typical-subtyp"/>
</dbReference>
<dbReference type="EMBL" id="LAZR01027391">
    <property type="protein sequence ID" value="KKL65873.1"/>
    <property type="molecule type" value="Genomic_DNA"/>
</dbReference>
<dbReference type="InterPro" id="IPR032675">
    <property type="entry name" value="LRR_dom_sf"/>
</dbReference>
<evidence type="ECO:0000256" key="2">
    <source>
        <dbReference type="ARBA" id="ARBA00022737"/>
    </source>
</evidence>
<organism evidence="4">
    <name type="scientific">marine sediment metagenome</name>
    <dbReference type="NCBI Taxonomy" id="412755"/>
    <lineage>
        <taxon>unclassified sequences</taxon>
        <taxon>metagenomes</taxon>
        <taxon>ecological metagenomes</taxon>
    </lineage>
</organism>
<keyword evidence="2" id="KW-0677">Repeat</keyword>
<accession>A0A0F9DVI6</accession>
<dbReference type="InterPro" id="IPR050216">
    <property type="entry name" value="LRR_domain-containing"/>
</dbReference>
<dbReference type="AlphaFoldDB" id="A0A0F9DVI6"/>
<reference evidence="4" key="1">
    <citation type="journal article" date="2015" name="Nature">
        <title>Complex archaea that bridge the gap between prokaryotes and eukaryotes.</title>
        <authorList>
            <person name="Spang A."/>
            <person name="Saw J.H."/>
            <person name="Jorgensen S.L."/>
            <person name="Zaremba-Niedzwiedzka K."/>
            <person name="Martijn J."/>
            <person name="Lind A.E."/>
            <person name="van Eijk R."/>
            <person name="Schleper C."/>
            <person name="Guy L."/>
            <person name="Ettema T.J."/>
        </authorList>
    </citation>
    <scope>NUCLEOTIDE SEQUENCE</scope>
</reference>
<evidence type="ECO:0000256" key="1">
    <source>
        <dbReference type="ARBA" id="ARBA00022614"/>
    </source>
</evidence>
<protein>
    <recommendedName>
        <fullName evidence="3">Disease resistance R13L4/SHOC-2-like LRR domain-containing protein</fullName>
    </recommendedName>
</protein>